<comment type="caution">
    <text evidence="2">The sequence shown here is derived from an EMBL/GenBank/DDBJ whole genome shotgun (WGS) entry which is preliminary data.</text>
</comment>
<feature type="transmembrane region" description="Helical" evidence="1">
    <location>
        <begin position="43"/>
        <end position="64"/>
    </location>
</feature>
<evidence type="ECO:0000313" key="3">
    <source>
        <dbReference type="Proteomes" id="UP000608662"/>
    </source>
</evidence>
<evidence type="ECO:0000256" key="1">
    <source>
        <dbReference type="SAM" id="Phobius"/>
    </source>
</evidence>
<feature type="transmembrane region" description="Helical" evidence="1">
    <location>
        <begin position="76"/>
        <end position="94"/>
    </location>
</feature>
<evidence type="ECO:0008006" key="4">
    <source>
        <dbReference type="Google" id="ProtNLM"/>
    </source>
</evidence>
<keyword evidence="1" id="KW-1133">Transmembrane helix</keyword>
<dbReference type="EMBL" id="WOYG01000001">
    <property type="protein sequence ID" value="NLV09113.1"/>
    <property type="molecule type" value="Genomic_DNA"/>
</dbReference>
<protein>
    <recommendedName>
        <fullName evidence="4">DUF3784 domain-containing protein</fullName>
    </recommendedName>
</protein>
<sequence>MTAGTVTVAGSALLVVALGVLIRFGRVTTLIAGVGPDDSPEPSVVDAVGTYTILVGLGTGAMAVLTHTGGATDRLWAAYTAVIVASVVALIVWVNRADDG</sequence>
<dbReference type="AlphaFoldDB" id="A0A847U0J2"/>
<keyword evidence="1" id="KW-0472">Membrane</keyword>
<name>A0A847U0J2_9EURY</name>
<dbReference type="OrthoDB" id="384308at2157"/>
<organism evidence="2 3">
    <name type="scientific">Halomicrobium mukohataei</name>
    <dbReference type="NCBI Taxonomy" id="57705"/>
    <lineage>
        <taxon>Archaea</taxon>
        <taxon>Methanobacteriati</taxon>
        <taxon>Methanobacteriota</taxon>
        <taxon>Stenosarchaea group</taxon>
        <taxon>Halobacteria</taxon>
        <taxon>Halobacteriales</taxon>
        <taxon>Haloarculaceae</taxon>
        <taxon>Halomicrobium</taxon>
    </lineage>
</organism>
<evidence type="ECO:0000313" key="2">
    <source>
        <dbReference type="EMBL" id="NLV09113.1"/>
    </source>
</evidence>
<dbReference type="RefSeq" id="WP_170093029.1">
    <property type="nucleotide sequence ID" value="NZ_WOYG01000001.1"/>
</dbReference>
<reference evidence="2" key="1">
    <citation type="submission" date="2019-12" db="EMBL/GenBank/DDBJ databases">
        <title>Whole-genome sequence of Halomicrobium mukohataei pws1.</title>
        <authorList>
            <person name="Verma D.K."/>
            <person name="Gopal K."/>
            <person name="Prasad E.S."/>
        </authorList>
    </citation>
    <scope>NUCLEOTIDE SEQUENCE</scope>
    <source>
        <strain evidence="2">Pws1</strain>
    </source>
</reference>
<accession>A0A847U0J2</accession>
<keyword evidence="1" id="KW-0812">Transmembrane</keyword>
<proteinExistence type="predicted"/>
<gene>
    <name evidence="2" type="ORF">GOC74_04115</name>
</gene>
<dbReference type="Proteomes" id="UP000608662">
    <property type="component" value="Unassembled WGS sequence"/>
</dbReference>